<dbReference type="EC" id="3.2.1.4" evidence="7"/>
<sequence>MIGDAAAQELHLNQTGFEPGGAMRATLVSDAKEPVPFDIVASDGEVLGQGMTEPFGMDRASGQHVHRIAFEAPAGSGLSLKAGGAASEPFDVRPGIYDELADGALAFFYHQRASTPIEAEHVGEAFAREAGHTPDIAACPATDHRGNEWGGCPYKLDVSKGWYDAGDHGKYVVNGGISVWALMNAAERGIAGRDGSAAIPEAGNGVPDVLDEARWEMDFLLAMQVPEGTTLRLPLGMQNGPELELSEVDASGMAHHKVGDQFWTGLPTIPAEAPDDRALAYPSTAATLNLAAAAAQCARVFAPYDEDYAALCLEASERAYAAARRVPDAFATDVTDGGSGGYGDRNLEDEFYWAAAELFAATGKRRYRRDMQRSDHFLALPKPGQRDIAWPTVEALGTLTLLTTDSLPARERARAEAALLAVAGQMLEEAEGQGYGVPFDRSYVWGSNGDMANRGIILAMAAEATGDDKYRDGVVAIADYLLGRNPLGFSYVAGFGENAMKSPHHRFWMGSSVEGLPLPPPGALSGGANESPGAEEVASQLKEEGCAPMLCYADDHRAYSLNEVAINWNAPLYWIAAYLAATEAG</sequence>
<keyword evidence="5 6" id="KW-0624">Polysaccharide degradation</keyword>
<dbReference type="InterPro" id="IPR033126">
    <property type="entry name" value="Glyco_hydro_9_Asp/Glu_AS"/>
</dbReference>
<reference evidence="10" key="1">
    <citation type="submission" date="2022-07" db="EMBL/GenBank/DDBJ databases">
        <title>Parvularcula maris sp. nov., an algicidal bacterium isolated from seawater.</title>
        <authorList>
            <person name="Li F."/>
        </authorList>
    </citation>
    <scope>NUCLEOTIDE SEQUENCE</scope>
    <source>
        <strain evidence="10">BGMRC 0090</strain>
    </source>
</reference>
<dbReference type="Pfam" id="PF02927">
    <property type="entry name" value="CelD_N"/>
    <property type="match status" value="1"/>
</dbReference>
<dbReference type="Proteomes" id="UP001142610">
    <property type="component" value="Unassembled WGS sequence"/>
</dbReference>
<comment type="caution">
    <text evidence="10">The sequence shown here is derived from an EMBL/GenBank/DDBJ whole genome shotgun (WGS) entry which is preliminary data.</text>
</comment>
<organism evidence="10 11">
    <name type="scientific">Parvularcula maris</name>
    <dbReference type="NCBI Taxonomy" id="2965077"/>
    <lineage>
        <taxon>Bacteria</taxon>
        <taxon>Pseudomonadati</taxon>
        <taxon>Pseudomonadota</taxon>
        <taxon>Alphaproteobacteria</taxon>
        <taxon>Parvularculales</taxon>
        <taxon>Parvularculaceae</taxon>
        <taxon>Parvularcula</taxon>
    </lineage>
</organism>
<dbReference type="PROSITE" id="PS00698">
    <property type="entry name" value="GH9_3"/>
    <property type="match status" value="1"/>
</dbReference>
<dbReference type="InterPro" id="IPR004197">
    <property type="entry name" value="Cellulase_Ig-like"/>
</dbReference>
<dbReference type="GO" id="GO:0008810">
    <property type="term" value="F:cellulase activity"/>
    <property type="evidence" value="ECO:0007669"/>
    <property type="project" value="UniProtKB-EC"/>
</dbReference>
<dbReference type="InterPro" id="IPR014756">
    <property type="entry name" value="Ig_E-set"/>
</dbReference>
<keyword evidence="4 6" id="KW-0326">Glycosidase</keyword>
<evidence type="ECO:0000256" key="7">
    <source>
        <dbReference type="RuleBase" id="RU361166"/>
    </source>
</evidence>
<comment type="catalytic activity">
    <reaction evidence="7">
        <text>Endohydrolysis of (1-&gt;4)-beta-D-glucosidic linkages in cellulose, lichenin and cereal beta-D-glucans.</text>
        <dbReference type="EC" id="3.2.1.4"/>
    </reaction>
</comment>
<feature type="domain" description="Glycoside hydrolase family 9" evidence="8">
    <location>
        <begin position="97"/>
        <end position="575"/>
    </location>
</feature>
<feature type="active site" evidence="6">
    <location>
        <position position="554"/>
    </location>
</feature>
<dbReference type="Gene3D" id="2.60.40.10">
    <property type="entry name" value="Immunoglobulins"/>
    <property type="match status" value="1"/>
</dbReference>
<dbReference type="SUPFAM" id="SSF48208">
    <property type="entry name" value="Six-hairpin glycosidases"/>
    <property type="match status" value="1"/>
</dbReference>
<dbReference type="PANTHER" id="PTHR22298">
    <property type="entry name" value="ENDO-1,4-BETA-GLUCANASE"/>
    <property type="match status" value="1"/>
</dbReference>
<comment type="similarity">
    <text evidence="1 6 7">Belongs to the glycosyl hydrolase 9 (cellulase E) family.</text>
</comment>
<protein>
    <recommendedName>
        <fullName evidence="7">Endoglucanase</fullName>
        <ecNumber evidence="7">3.2.1.4</ecNumber>
    </recommendedName>
</protein>
<evidence type="ECO:0000256" key="3">
    <source>
        <dbReference type="ARBA" id="ARBA00023277"/>
    </source>
</evidence>
<dbReference type="AlphaFoldDB" id="A0A9X2LAF1"/>
<evidence type="ECO:0000256" key="4">
    <source>
        <dbReference type="ARBA" id="ARBA00023295"/>
    </source>
</evidence>
<evidence type="ECO:0000313" key="10">
    <source>
        <dbReference type="EMBL" id="MCQ8186110.1"/>
    </source>
</evidence>
<dbReference type="InterPro" id="IPR013783">
    <property type="entry name" value="Ig-like_fold"/>
</dbReference>
<evidence type="ECO:0000256" key="2">
    <source>
        <dbReference type="ARBA" id="ARBA00022801"/>
    </source>
</evidence>
<evidence type="ECO:0000259" key="8">
    <source>
        <dbReference type="Pfam" id="PF00759"/>
    </source>
</evidence>
<dbReference type="EMBL" id="JANIBC010000012">
    <property type="protein sequence ID" value="MCQ8186110.1"/>
    <property type="molecule type" value="Genomic_DNA"/>
</dbReference>
<accession>A0A9X2LAF1</accession>
<dbReference type="InterPro" id="IPR012341">
    <property type="entry name" value="6hp_glycosidase-like_sf"/>
</dbReference>
<dbReference type="Pfam" id="PF00759">
    <property type="entry name" value="Glyco_hydro_9"/>
    <property type="match status" value="1"/>
</dbReference>
<dbReference type="GO" id="GO:0030245">
    <property type="term" value="P:cellulose catabolic process"/>
    <property type="evidence" value="ECO:0007669"/>
    <property type="project" value="UniProtKB-KW"/>
</dbReference>
<name>A0A9X2LAF1_9PROT</name>
<evidence type="ECO:0000256" key="6">
    <source>
        <dbReference type="PROSITE-ProRule" id="PRU10060"/>
    </source>
</evidence>
<keyword evidence="2 6" id="KW-0378">Hydrolase</keyword>
<dbReference type="InterPro" id="IPR008928">
    <property type="entry name" value="6-hairpin_glycosidase_sf"/>
</dbReference>
<proteinExistence type="inferred from homology"/>
<evidence type="ECO:0000256" key="1">
    <source>
        <dbReference type="ARBA" id="ARBA00007072"/>
    </source>
</evidence>
<evidence type="ECO:0000313" key="11">
    <source>
        <dbReference type="Proteomes" id="UP001142610"/>
    </source>
</evidence>
<keyword evidence="11" id="KW-1185">Reference proteome</keyword>
<keyword evidence="3 6" id="KW-0119">Carbohydrate metabolism</keyword>
<feature type="domain" description="Cellulase Ig-like" evidence="9">
    <location>
        <begin position="7"/>
        <end position="73"/>
    </location>
</feature>
<dbReference type="Gene3D" id="1.50.10.10">
    <property type="match status" value="1"/>
</dbReference>
<dbReference type="InterPro" id="IPR001701">
    <property type="entry name" value="Glyco_hydro_9"/>
</dbReference>
<keyword evidence="7" id="KW-0136">Cellulose degradation</keyword>
<feature type="active site" evidence="6">
    <location>
        <position position="563"/>
    </location>
</feature>
<evidence type="ECO:0000256" key="5">
    <source>
        <dbReference type="ARBA" id="ARBA00023326"/>
    </source>
</evidence>
<dbReference type="SUPFAM" id="SSF81296">
    <property type="entry name" value="E set domains"/>
    <property type="match status" value="1"/>
</dbReference>
<dbReference type="CDD" id="cd02850">
    <property type="entry name" value="E_set_Cellulase_N"/>
    <property type="match status" value="1"/>
</dbReference>
<evidence type="ECO:0000259" key="9">
    <source>
        <dbReference type="Pfam" id="PF02927"/>
    </source>
</evidence>
<gene>
    <name evidence="10" type="ORF">NOG11_11995</name>
</gene>